<keyword evidence="1" id="KW-0813">Transport</keyword>
<dbReference type="GO" id="GO:0009055">
    <property type="term" value="F:electron transfer activity"/>
    <property type="evidence" value="ECO:0007669"/>
    <property type="project" value="InterPro"/>
</dbReference>
<evidence type="ECO:0000256" key="2">
    <source>
        <dbReference type="ARBA" id="ARBA00022553"/>
    </source>
</evidence>
<dbReference type="GO" id="GO:0022900">
    <property type="term" value="P:electron transport chain"/>
    <property type="evidence" value="ECO:0007669"/>
    <property type="project" value="InterPro"/>
</dbReference>
<keyword evidence="8" id="KW-1185">Reference proteome</keyword>
<evidence type="ECO:0000256" key="1">
    <source>
        <dbReference type="ARBA" id="ARBA00022448"/>
    </source>
</evidence>
<dbReference type="AlphaFoldDB" id="A0A6G7VGU6"/>
<evidence type="ECO:0000256" key="5">
    <source>
        <dbReference type="ARBA" id="ARBA00022982"/>
    </source>
</evidence>
<keyword evidence="2" id="KW-0597">Phosphoprotein</keyword>
<dbReference type="InterPro" id="IPR007329">
    <property type="entry name" value="FMN-bd"/>
</dbReference>
<dbReference type="KEGG" id="cjap:GWK36_11145"/>
<name>A0A6G7VGU6_9GAMM</name>
<protein>
    <submittedName>
        <fullName evidence="7">FMN-binding protein</fullName>
    </submittedName>
</protein>
<reference evidence="8" key="1">
    <citation type="submission" date="2020-01" db="EMBL/GenBank/DDBJ databases">
        <title>Caldichromatium gen. nov., sp. nov., a thermophilic purple sulfur bacterium member of the family Chromatiaceae isolated from Nakabusa hot spring, Japan.</title>
        <authorList>
            <person name="Saini M.K."/>
            <person name="Hanada S."/>
            <person name="Tank M."/>
        </authorList>
    </citation>
    <scope>NUCLEOTIDE SEQUENCE [LARGE SCALE GENOMIC DNA]</scope>
    <source>
        <strain evidence="8">No.7</strain>
    </source>
</reference>
<gene>
    <name evidence="7" type="ORF">GWK36_11145</name>
</gene>
<dbReference type="Proteomes" id="UP000502699">
    <property type="component" value="Chromosome"/>
</dbReference>
<evidence type="ECO:0000256" key="4">
    <source>
        <dbReference type="ARBA" id="ARBA00022643"/>
    </source>
</evidence>
<dbReference type="EMBL" id="CP048029">
    <property type="protein sequence ID" value="QIK39214.1"/>
    <property type="molecule type" value="Genomic_DNA"/>
</dbReference>
<feature type="domain" description="FMN-binding" evidence="6">
    <location>
        <begin position="92"/>
        <end position="194"/>
    </location>
</feature>
<accession>A0A6G7VGU6</accession>
<keyword evidence="5" id="KW-0249">Electron transport</keyword>
<organism evidence="7 8">
    <name type="scientific">Caldichromatium japonicum</name>
    <dbReference type="NCBI Taxonomy" id="2699430"/>
    <lineage>
        <taxon>Bacteria</taxon>
        <taxon>Pseudomonadati</taxon>
        <taxon>Pseudomonadota</taxon>
        <taxon>Gammaproteobacteria</taxon>
        <taxon>Chromatiales</taxon>
        <taxon>Chromatiaceae</taxon>
        <taxon>Caldichromatium</taxon>
    </lineage>
</organism>
<evidence type="ECO:0000313" key="7">
    <source>
        <dbReference type="EMBL" id="QIK39214.1"/>
    </source>
</evidence>
<evidence type="ECO:0000313" key="8">
    <source>
        <dbReference type="Proteomes" id="UP000502699"/>
    </source>
</evidence>
<dbReference type="PANTHER" id="PTHR36118">
    <property type="entry name" value="ION-TRANSLOCATING OXIDOREDUCTASE COMPLEX SUBUNIT G"/>
    <property type="match status" value="1"/>
</dbReference>
<dbReference type="GO" id="GO:0010181">
    <property type="term" value="F:FMN binding"/>
    <property type="evidence" value="ECO:0007669"/>
    <property type="project" value="InterPro"/>
</dbReference>
<keyword evidence="4" id="KW-0288">FMN</keyword>
<dbReference type="GO" id="GO:0005886">
    <property type="term" value="C:plasma membrane"/>
    <property type="evidence" value="ECO:0007669"/>
    <property type="project" value="InterPro"/>
</dbReference>
<sequence length="223" mass="23194">MLLALGGVALLAGLAVALVDQFTAPLIAEQQRLRTERAVFEVLPGATGFRTLRLTSNGLEEAPSGPGADSLYAAYDAAGELVGVAIIGSGPGYAGPVQAMFAYRPACRCITASRILRSNETPGFGDKLGFDPEFLENFKSLDARLNAEGTALAHPIVAVRHGTKTEPWQIDAIAGATISSRALARAADSAANRAVPAIERHLDRLTLDASLVGARNGQPGTGF</sequence>
<proteinExistence type="predicted"/>
<dbReference type="Pfam" id="PF04205">
    <property type="entry name" value="FMN_bind"/>
    <property type="match status" value="1"/>
</dbReference>
<evidence type="ECO:0000256" key="3">
    <source>
        <dbReference type="ARBA" id="ARBA00022630"/>
    </source>
</evidence>
<keyword evidence="3" id="KW-0285">Flavoprotein</keyword>
<dbReference type="SMART" id="SM00900">
    <property type="entry name" value="FMN_bind"/>
    <property type="match status" value="1"/>
</dbReference>
<dbReference type="PANTHER" id="PTHR36118:SF1">
    <property type="entry name" value="ION-TRANSLOCATING OXIDOREDUCTASE COMPLEX SUBUNIT G"/>
    <property type="match status" value="1"/>
</dbReference>
<dbReference type="InterPro" id="IPR010209">
    <property type="entry name" value="Ion_transpt_RnfG/RsxG"/>
</dbReference>
<evidence type="ECO:0000259" key="6">
    <source>
        <dbReference type="SMART" id="SM00900"/>
    </source>
</evidence>